<comment type="caution">
    <text evidence="1">The sequence shown here is derived from an EMBL/GenBank/DDBJ whole genome shotgun (WGS) entry which is preliminary data.</text>
</comment>
<protein>
    <submittedName>
        <fullName evidence="1">Uncharacterized protein</fullName>
    </submittedName>
</protein>
<dbReference type="AlphaFoldDB" id="A0A4R7VHG6"/>
<evidence type="ECO:0000313" key="1">
    <source>
        <dbReference type="EMBL" id="TDV48772.1"/>
    </source>
</evidence>
<reference evidence="1 2" key="1">
    <citation type="submission" date="2019-03" db="EMBL/GenBank/DDBJ databases">
        <title>Genomic Encyclopedia of Archaeal and Bacterial Type Strains, Phase II (KMG-II): from individual species to whole genera.</title>
        <authorList>
            <person name="Goeker M."/>
        </authorList>
    </citation>
    <scope>NUCLEOTIDE SEQUENCE [LARGE SCALE GENOMIC DNA]</scope>
    <source>
        <strain evidence="1 2">DSM 45499</strain>
    </source>
</reference>
<organism evidence="1 2">
    <name type="scientific">Actinophytocola oryzae</name>
    <dbReference type="NCBI Taxonomy" id="502181"/>
    <lineage>
        <taxon>Bacteria</taxon>
        <taxon>Bacillati</taxon>
        <taxon>Actinomycetota</taxon>
        <taxon>Actinomycetes</taxon>
        <taxon>Pseudonocardiales</taxon>
        <taxon>Pseudonocardiaceae</taxon>
    </lineage>
</organism>
<sequence>MSLEDRRDGELIRALDWNELLTAVRELQTSNTQLRAEVDQLRATKLGLADGGTVTGPLGANVLTAAALRSPTLGAELVKPTGNKWEHSTDRATWTTLVTKEVVVSRTTMFLLIGHGSGKAEDGTHPLEVGIFKGSQWQGTDGVSGASDVAWGMGHSQPSTDSLRHTSQIVAMALCTVGPGGATFNLNYRARGGQKSVTIYGPSLWVIRLGDPTP</sequence>
<keyword evidence="2" id="KW-1185">Reference proteome</keyword>
<dbReference type="RefSeq" id="WP_133904818.1">
    <property type="nucleotide sequence ID" value="NZ_SOCP01000008.1"/>
</dbReference>
<dbReference type="EMBL" id="SOCP01000008">
    <property type="protein sequence ID" value="TDV48772.1"/>
    <property type="molecule type" value="Genomic_DNA"/>
</dbReference>
<gene>
    <name evidence="1" type="ORF">CLV71_108132</name>
</gene>
<evidence type="ECO:0000313" key="2">
    <source>
        <dbReference type="Proteomes" id="UP000294927"/>
    </source>
</evidence>
<proteinExistence type="predicted"/>
<dbReference type="Proteomes" id="UP000294927">
    <property type="component" value="Unassembled WGS sequence"/>
</dbReference>
<accession>A0A4R7VHG6</accession>
<name>A0A4R7VHG6_9PSEU</name>